<dbReference type="EMBL" id="BGPR01155968">
    <property type="protein sequence ID" value="GBL77245.1"/>
    <property type="molecule type" value="Genomic_DNA"/>
</dbReference>
<reference evidence="1 2" key="1">
    <citation type="journal article" date="2019" name="Sci. Rep.">
        <title>Orb-weaving spider Araneus ventricosus genome elucidates the spidroin gene catalogue.</title>
        <authorList>
            <person name="Kono N."/>
            <person name="Nakamura H."/>
            <person name="Ohtoshi R."/>
            <person name="Moran D.A.P."/>
            <person name="Shinohara A."/>
            <person name="Yoshida Y."/>
            <person name="Fujiwara M."/>
            <person name="Mori M."/>
            <person name="Tomita M."/>
            <person name="Arakawa K."/>
        </authorList>
    </citation>
    <scope>NUCLEOTIDE SEQUENCE [LARGE SCALE GENOMIC DNA]</scope>
</reference>
<proteinExistence type="predicted"/>
<feature type="non-terminal residue" evidence="1">
    <location>
        <position position="1"/>
    </location>
</feature>
<comment type="caution">
    <text evidence="1">The sequence shown here is derived from an EMBL/GenBank/DDBJ whole genome shotgun (WGS) entry which is preliminary data.</text>
</comment>
<organism evidence="1 2">
    <name type="scientific">Araneus ventricosus</name>
    <name type="common">Orbweaver spider</name>
    <name type="synonym">Epeira ventricosa</name>
    <dbReference type="NCBI Taxonomy" id="182803"/>
    <lineage>
        <taxon>Eukaryota</taxon>
        <taxon>Metazoa</taxon>
        <taxon>Ecdysozoa</taxon>
        <taxon>Arthropoda</taxon>
        <taxon>Chelicerata</taxon>
        <taxon>Arachnida</taxon>
        <taxon>Araneae</taxon>
        <taxon>Araneomorphae</taxon>
        <taxon>Entelegynae</taxon>
        <taxon>Araneoidea</taxon>
        <taxon>Araneidae</taxon>
        <taxon>Araneus</taxon>
    </lineage>
</organism>
<dbReference type="Proteomes" id="UP000499080">
    <property type="component" value="Unassembled WGS sequence"/>
</dbReference>
<accession>A0A4Y2ADC7</accession>
<sequence length="107" mass="12145">SFDRSASSNVRREIDSTYGACCQRIVHLSKIMGQGVGNDSDELEEDHSQVLTIEELTGFHCVSQQEVVEETLSEEEGKVTAKQQSSDEIKEKMKEWDIFASYIEKQQ</sequence>
<dbReference type="AlphaFoldDB" id="A0A4Y2ADC7"/>
<protein>
    <submittedName>
        <fullName evidence="1">Uncharacterized protein</fullName>
    </submittedName>
</protein>
<name>A0A4Y2ADC7_ARAVE</name>
<keyword evidence="2" id="KW-1185">Reference proteome</keyword>
<evidence type="ECO:0000313" key="1">
    <source>
        <dbReference type="EMBL" id="GBL77245.1"/>
    </source>
</evidence>
<evidence type="ECO:0000313" key="2">
    <source>
        <dbReference type="Proteomes" id="UP000499080"/>
    </source>
</evidence>
<gene>
    <name evidence="1" type="ORF">AVEN_94553_1</name>
</gene>